<evidence type="ECO:0000313" key="3">
    <source>
        <dbReference type="EMBL" id="MBD3930450.1"/>
    </source>
</evidence>
<dbReference type="RefSeq" id="WP_191207727.1">
    <property type="nucleotide sequence ID" value="NZ_BAABKL010000039.1"/>
</dbReference>
<protein>
    <submittedName>
        <fullName evidence="3">ANTAR domain-containing protein</fullName>
    </submittedName>
</protein>
<dbReference type="InterPro" id="IPR035965">
    <property type="entry name" value="PAS-like_dom_sf"/>
</dbReference>
<dbReference type="Pfam" id="PF03861">
    <property type="entry name" value="ANTAR"/>
    <property type="match status" value="1"/>
</dbReference>
<dbReference type="SMART" id="SM01012">
    <property type="entry name" value="ANTAR"/>
    <property type="match status" value="1"/>
</dbReference>
<reference evidence="3" key="1">
    <citation type="submission" date="2020-09" db="EMBL/GenBank/DDBJ databases">
        <title>Secondary metabolite and genome analysis of marine Streptomyces chumphonensis KK1-2T.</title>
        <authorList>
            <person name="Phongsopitanun W."/>
            <person name="Kanchanasin P."/>
            <person name="Pittayakhajonwut P."/>
            <person name="Suwanborirux K."/>
            <person name="Tanasupawat S."/>
        </authorList>
    </citation>
    <scope>NUCLEOTIDE SEQUENCE</scope>
    <source>
        <strain evidence="3">KK1-2</strain>
    </source>
</reference>
<dbReference type="Gene3D" id="1.10.10.10">
    <property type="entry name" value="Winged helix-like DNA-binding domain superfamily/Winged helix DNA-binding domain"/>
    <property type="match status" value="1"/>
</dbReference>
<dbReference type="InterPro" id="IPR013656">
    <property type="entry name" value="PAS_4"/>
</dbReference>
<dbReference type="SUPFAM" id="SSF52172">
    <property type="entry name" value="CheY-like"/>
    <property type="match status" value="1"/>
</dbReference>
<evidence type="ECO:0000256" key="1">
    <source>
        <dbReference type="SAM" id="Coils"/>
    </source>
</evidence>
<dbReference type="GO" id="GO:0003723">
    <property type="term" value="F:RNA binding"/>
    <property type="evidence" value="ECO:0007669"/>
    <property type="project" value="InterPro"/>
</dbReference>
<feature type="coiled-coil region" evidence="1">
    <location>
        <begin position="171"/>
        <end position="198"/>
    </location>
</feature>
<dbReference type="InterPro" id="IPR036388">
    <property type="entry name" value="WH-like_DNA-bd_sf"/>
</dbReference>
<accession>A0A927IB36</accession>
<evidence type="ECO:0000313" key="4">
    <source>
        <dbReference type="Proteomes" id="UP000632289"/>
    </source>
</evidence>
<dbReference type="InterPro" id="IPR000014">
    <property type="entry name" value="PAS"/>
</dbReference>
<dbReference type="InterPro" id="IPR005561">
    <property type="entry name" value="ANTAR"/>
</dbReference>
<dbReference type="Pfam" id="PF08448">
    <property type="entry name" value="PAS_4"/>
    <property type="match status" value="1"/>
</dbReference>
<dbReference type="Proteomes" id="UP000632289">
    <property type="component" value="Unassembled WGS sequence"/>
</dbReference>
<comment type="caution">
    <text evidence="3">The sequence shown here is derived from an EMBL/GenBank/DDBJ whole genome shotgun (WGS) entry which is preliminary data.</text>
</comment>
<keyword evidence="4" id="KW-1185">Reference proteome</keyword>
<dbReference type="AlphaFoldDB" id="A0A927IB36"/>
<keyword evidence="1" id="KW-0175">Coiled coil</keyword>
<dbReference type="SUPFAM" id="SSF55785">
    <property type="entry name" value="PYP-like sensor domain (PAS domain)"/>
    <property type="match status" value="1"/>
</dbReference>
<sequence>MSPRVPPPADFEAVFHASVSPLLVLDTELVITDVNHAYATVTMREREELIGVPLFKAFPANPHDPEADGIPNFLESFRHVMDERRPHTMDVQKYDIPHQASPGGFREKFWSPVNSPLLAPDGELVGFLNSAEDVTLFHQELRRVGRAYRRTDTPTARTHTKVAQRAYAHHLARRTQDAADARREIAELRAEVDQLRDALHSRATIDQAMGIVQAERRCAPEDAFQILVTLSQRTNTKLRDVAAALVRSAETDPPGPLVPHSGNG</sequence>
<dbReference type="CDD" id="cd00130">
    <property type="entry name" value="PAS"/>
    <property type="match status" value="1"/>
</dbReference>
<evidence type="ECO:0000259" key="2">
    <source>
        <dbReference type="PROSITE" id="PS50921"/>
    </source>
</evidence>
<dbReference type="Gene3D" id="3.30.450.20">
    <property type="entry name" value="PAS domain"/>
    <property type="match status" value="1"/>
</dbReference>
<proteinExistence type="predicted"/>
<name>A0A927IB36_9ACTN</name>
<dbReference type="PROSITE" id="PS50921">
    <property type="entry name" value="ANTAR"/>
    <property type="match status" value="1"/>
</dbReference>
<feature type="domain" description="ANTAR" evidence="2">
    <location>
        <begin position="185"/>
        <end position="246"/>
    </location>
</feature>
<dbReference type="SMART" id="SM00091">
    <property type="entry name" value="PAS"/>
    <property type="match status" value="1"/>
</dbReference>
<dbReference type="EMBL" id="JACXYU010000001">
    <property type="protein sequence ID" value="MBD3930450.1"/>
    <property type="molecule type" value="Genomic_DNA"/>
</dbReference>
<gene>
    <name evidence="3" type="ORF">IF129_02515</name>
</gene>
<dbReference type="InterPro" id="IPR011006">
    <property type="entry name" value="CheY-like_superfamily"/>
</dbReference>
<organism evidence="3 4">
    <name type="scientific">Streptomyces chumphonensis</name>
    <dbReference type="NCBI Taxonomy" id="1214925"/>
    <lineage>
        <taxon>Bacteria</taxon>
        <taxon>Bacillati</taxon>
        <taxon>Actinomycetota</taxon>
        <taxon>Actinomycetes</taxon>
        <taxon>Kitasatosporales</taxon>
        <taxon>Streptomycetaceae</taxon>
        <taxon>Streptomyces</taxon>
    </lineage>
</organism>